<dbReference type="AlphaFoldDB" id="K2KLL4"/>
<organism evidence="2 3">
    <name type="scientific">Idiomarina xiamenensis 10-D-4</name>
    <dbReference type="NCBI Taxonomy" id="740709"/>
    <lineage>
        <taxon>Bacteria</taxon>
        <taxon>Pseudomonadati</taxon>
        <taxon>Pseudomonadota</taxon>
        <taxon>Gammaproteobacteria</taxon>
        <taxon>Alteromonadales</taxon>
        <taxon>Idiomarinaceae</taxon>
        <taxon>Idiomarina</taxon>
    </lineage>
</organism>
<dbReference type="STRING" id="740709.A10D4_08332"/>
<feature type="transmembrane region" description="Helical" evidence="1">
    <location>
        <begin position="31"/>
        <end position="48"/>
    </location>
</feature>
<dbReference type="EMBL" id="AMRG01000009">
    <property type="protein sequence ID" value="EKE83414.1"/>
    <property type="molecule type" value="Genomic_DNA"/>
</dbReference>
<accession>K2KLL4</accession>
<reference evidence="2 3" key="1">
    <citation type="journal article" date="2012" name="J. Bacteriol.">
        <title>Genome Sequence of Idiomarina xiamenensis Type Strain 10-D-4.</title>
        <authorList>
            <person name="Lai Q."/>
            <person name="Wang L."/>
            <person name="Wang W."/>
            <person name="Shao Z."/>
        </authorList>
    </citation>
    <scope>NUCLEOTIDE SEQUENCE [LARGE SCALE GENOMIC DNA]</scope>
    <source>
        <strain evidence="2 3">10-D-4</strain>
    </source>
</reference>
<feature type="transmembrane region" description="Helical" evidence="1">
    <location>
        <begin position="126"/>
        <end position="148"/>
    </location>
</feature>
<evidence type="ECO:0000256" key="1">
    <source>
        <dbReference type="SAM" id="Phobius"/>
    </source>
</evidence>
<keyword evidence="1" id="KW-0472">Membrane</keyword>
<dbReference type="Proteomes" id="UP000014115">
    <property type="component" value="Unassembled WGS sequence"/>
</dbReference>
<evidence type="ECO:0008006" key="4">
    <source>
        <dbReference type="Google" id="ProtNLM"/>
    </source>
</evidence>
<keyword evidence="1" id="KW-1133">Transmembrane helix</keyword>
<keyword evidence="1" id="KW-0812">Transmembrane</keyword>
<feature type="transmembrane region" description="Helical" evidence="1">
    <location>
        <begin position="84"/>
        <end position="105"/>
    </location>
</feature>
<keyword evidence="3" id="KW-1185">Reference proteome</keyword>
<dbReference type="RefSeq" id="WP_008488906.1">
    <property type="nucleotide sequence ID" value="NZ_AMRG01000009.1"/>
</dbReference>
<protein>
    <recommendedName>
        <fullName evidence="4">Intracellular septation protein A</fullName>
    </recommendedName>
</protein>
<proteinExistence type="predicted"/>
<feature type="transmembrane region" description="Helical" evidence="1">
    <location>
        <begin position="55"/>
        <end position="72"/>
    </location>
</feature>
<dbReference type="eggNOG" id="COG4648">
    <property type="taxonomic scope" value="Bacteria"/>
</dbReference>
<feature type="transmembrane region" description="Helical" evidence="1">
    <location>
        <begin position="154"/>
        <end position="175"/>
    </location>
</feature>
<name>K2KLL4_9GAMM</name>
<evidence type="ECO:0000313" key="3">
    <source>
        <dbReference type="Proteomes" id="UP000014115"/>
    </source>
</evidence>
<gene>
    <name evidence="2" type="ORF">A10D4_08332</name>
</gene>
<comment type="caution">
    <text evidence="2">The sequence shown here is derived from an EMBL/GenBank/DDBJ whole genome shotgun (WGS) entry which is preliminary data.</text>
</comment>
<dbReference type="OrthoDB" id="8537043at2"/>
<dbReference type="PATRIC" id="fig|740709.3.peg.1687"/>
<sequence length="185" mass="20881">MPTRLLQLLLTLTMLLYPLLVWSLAERQGYQLLAVLLLLLLGLQIFLLRHHWQRLLLPASAALFVIAFMWVGHSDSGVRFYPVWVNAGLLLVFFASWCFPPAIITRLAVAMEGELPAAAIAYTRNVTLVWCGFFLLNGSIAAYTAAFASVETWALYNGLLSYVLMGLLFAIEFGVRHVVKRRHHH</sequence>
<evidence type="ECO:0000313" key="2">
    <source>
        <dbReference type="EMBL" id="EKE83414.1"/>
    </source>
</evidence>